<dbReference type="Proteomes" id="UP000323176">
    <property type="component" value="Unassembled WGS sequence"/>
</dbReference>
<organism evidence="8 9">
    <name type="scientific">Brachyspira pilosicoli</name>
    <name type="common">Serpulina pilosicoli</name>
    <dbReference type="NCBI Taxonomy" id="52584"/>
    <lineage>
        <taxon>Bacteria</taxon>
        <taxon>Pseudomonadati</taxon>
        <taxon>Spirochaetota</taxon>
        <taxon>Spirochaetia</taxon>
        <taxon>Brachyspirales</taxon>
        <taxon>Brachyspiraceae</taxon>
        <taxon>Brachyspira</taxon>
    </lineage>
</organism>
<dbReference type="FunFam" id="3.20.20.100:FF:000015">
    <property type="entry name" value="Oxidoreductase, aldo/keto reductase family"/>
    <property type="match status" value="1"/>
</dbReference>
<evidence type="ECO:0000256" key="1">
    <source>
        <dbReference type="ARBA" id="ARBA00007905"/>
    </source>
</evidence>
<dbReference type="PROSITE" id="PS00063">
    <property type="entry name" value="ALDOKETO_REDUCTASE_3"/>
    <property type="match status" value="1"/>
</dbReference>
<dbReference type="InterPro" id="IPR018170">
    <property type="entry name" value="Aldo/ket_reductase_CS"/>
</dbReference>
<protein>
    <submittedName>
        <fullName evidence="8">Aldo/keto reductase</fullName>
    </submittedName>
</protein>
<dbReference type="OrthoDB" id="9804790at2"/>
<comment type="similarity">
    <text evidence="1">Belongs to the aldo/keto reductase family.</text>
</comment>
<dbReference type="PANTHER" id="PTHR43827">
    <property type="entry name" value="2,5-DIKETO-D-GLUCONIC ACID REDUCTASE"/>
    <property type="match status" value="1"/>
</dbReference>
<proteinExistence type="inferred from homology"/>
<dbReference type="CDD" id="cd19071">
    <property type="entry name" value="AKR_AKR1-5-like"/>
    <property type="match status" value="1"/>
</dbReference>
<feature type="site" description="Lowers pKa of active site Tyr" evidence="6">
    <location>
        <position position="81"/>
    </location>
</feature>
<dbReference type="InterPro" id="IPR023210">
    <property type="entry name" value="NADP_OxRdtase_dom"/>
</dbReference>
<keyword evidence="3" id="KW-0560">Oxidoreductase</keyword>
<accession>A0A5C8FA27</accession>
<gene>
    <name evidence="8" type="ORF">EPJ72_02115</name>
</gene>
<evidence type="ECO:0000313" key="9">
    <source>
        <dbReference type="Proteomes" id="UP000323176"/>
    </source>
</evidence>
<keyword evidence="2" id="KW-0521">NADP</keyword>
<dbReference type="PIRSF" id="PIRSF000097">
    <property type="entry name" value="AKR"/>
    <property type="match status" value="1"/>
</dbReference>
<evidence type="ECO:0000256" key="5">
    <source>
        <dbReference type="PIRSR" id="PIRSR000097-2"/>
    </source>
</evidence>
<dbReference type="PRINTS" id="PR00069">
    <property type="entry name" value="ALDKETRDTASE"/>
</dbReference>
<evidence type="ECO:0000256" key="6">
    <source>
        <dbReference type="PIRSR" id="PIRSR000097-3"/>
    </source>
</evidence>
<dbReference type="SUPFAM" id="SSF51430">
    <property type="entry name" value="NAD(P)-linked oxidoreductase"/>
    <property type="match status" value="1"/>
</dbReference>
<dbReference type="GO" id="GO:0016616">
    <property type="term" value="F:oxidoreductase activity, acting on the CH-OH group of donors, NAD or NADP as acceptor"/>
    <property type="evidence" value="ECO:0007669"/>
    <property type="project" value="UniProtKB-ARBA"/>
</dbReference>
<evidence type="ECO:0000256" key="4">
    <source>
        <dbReference type="PIRSR" id="PIRSR000097-1"/>
    </source>
</evidence>
<evidence type="ECO:0000259" key="7">
    <source>
        <dbReference type="Pfam" id="PF00248"/>
    </source>
</evidence>
<dbReference type="Gene3D" id="3.20.20.100">
    <property type="entry name" value="NADP-dependent oxidoreductase domain"/>
    <property type="match status" value="1"/>
</dbReference>
<dbReference type="Pfam" id="PF00248">
    <property type="entry name" value="Aldo_ket_red"/>
    <property type="match status" value="1"/>
</dbReference>
<feature type="active site" description="Proton donor" evidence="4">
    <location>
        <position position="56"/>
    </location>
</feature>
<dbReference type="EMBL" id="SAXY01000014">
    <property type="protein sequence ID" value="TXJ46274.1"/>
    <property type="molecule type" value="Genomic_DNA"/>
</dbReference>
<evidence type="ECO:0000256" key="2">
    <source>
        <dbReference type="ARBA" id="ARBA00022857"/>
    </source>
</evidence>
<comment type="caution">
    <text evidence="8">The sequence shown here is derived from an EMBL/GenBank/DDBJ whole genome shotgun (WGS) entry which is preliminary data.</text>
</comment>
<reference evidence="8 9" key="1">
    <citation type="journal article" date="1992" name="Lakartidningen">
        <title>[Penicillin V and not amoxicillin is the first choice preparation in acute otitis].</title>
        <authorList>
            <person name="Kamme C."/>
            <person name="Lundgren K."/>
            <person name="Prellner K."/>
        </authorList>
    </citation>
    <scope>NUCLEOTIDE SEQUENCE [LARGE SCALE GENOMIC DNA]</scope>
    <source>
        <strain evidence="8 9">PC5538III-hc</strain>
    </source>
</reference>
<evidence type="ECO:0000313" key="8">
    <source>
        <dbReference type="EMBL" id="TXJ46274.1"/>
    </source>
</evidence>
<dbReference type="PROSITE" id="PS00062">
    <property type="entry name" value="ALDOKETO_REDUCTASE_2"/>
    <property type="match status" value="1"/>
</dbReference>
<dbReference type="PANTHER" id="PTHR43827:SF3">
    <property type="entry name" value="NADP-DEPENDENT OXIDOREDUCTASE DOMAIN-CONTAINING PROTEIN"/>
    <property type="match status" value="1"/>
</dbReference>
<sequence length="285" mass="32674">MNNFSSLNDSFVLSNGYKIPCIGFGTWQTPDGETAVNSVKEAIKLGYKHIDTAAIYKNEKSVGKAIKESGINRKELFITSKVWNKDRGYNTTLKAFEKTLNDLQLDYLDLYLIHWPASEHQFRDWDNINLETWKAMTELYKKGKIKSIGISNFMPHHLKSLMQTEIKPMVNQIEFHVGFMQEETVKYCRDNNILVEAWSPLGTGKMLDNALLKEIAGKYKKSVAELCIRWCLQNNALPLPKSITPSRIKENSEVFDFNISDEDMDTINNIEYFGGSGLHPDKIDF</sequence>
<name>A0A5C8FA27_BRAPL</name>
<dbReference type="AlphaFoldDB" id="A0A5C8FA27"/>
<dbReference type="InterPro" id="IPR020471">
    <property type="entry name" value="AKR"/>
</dbReference>
<feature type="domain" description="NADP-dependent oxidoreductase" evidence="7">
    <location>
        <begin position="22"/>
        <end position="270"/>
    </location>
</feature>
<evidence type="ECO:0000256" key="3">
    <source>
        <dbReference type="ARBA" id="ARBA00023002"/>
    </source>
</evidence>
<dbReference type="InterPro" id="IPR036812">
    <property type="entry name" value="NAD(P)_OxRdtase_dom_sf"/>
</dbReference>
<feature type="binding site" evidence="5">
    <location>
        <position position="114"/>
    </location>
    <ligand>
        <name>substrate</name>
    </ligand>
</feature>